<feature type="region of interest" description="Disordered" evidence="1">
    <location>
        <begin position="277"/>
        <end position="306"/>
    </location>
</feature>
<feature type="compositionally biased region" description="Low complexity" evidence="1">
    <location>
        <begin position="290"/>
        <end position="306"/>
    </location>
</feature>
<evidence type="ECO:0000256" key="2">
    <source>
        <dbReference type="SAM" id="Phobius"/>
    </source>
</evidence>
<dbReference type="Gene3D" id="3.30.200.20">
    <property type="entry name" value="Phosphorylase Kinase, domain 1"/>
    <property type="match status" value="1"/>
</dbReference>
<sequence>MLVAGRYRLVDALGDPHAREPLHRWRAHDELLGRPVTLSIVPPGPEAAATLAGARAAALLTCASAVRVLDVLDDVPDGGHAGAVVSEWVEGEDLESVLLREGPLGSELAVSVGLAATELLAELPDPRAARLRPADVLVCPDGRVCLALDRSGYAPAAGPTPTACVAALVYAALTARWPLPGLTALPPAPALDGRTAPHHVRAGLDPRLDALVEDALGGGGPDLPGLADQLGALRRPPAPEPLPGSRRRIALVLPVVVGLVLATGLALLAWQLSRSVTRDSGTPPAVRQRSSASASPTPTPSAPAATSGVLAVAGVRAVDPFGDGTEGTGTEALVLDDDPATAWRTSAYFRRPDFGGLKRGLGLVLDLPAPASVSSVEVDMTVPGAAYEVWGSDVPLDRPPAGTPLGRVESAGLQERVPLRAGPSVRWVLLWFRSLPPARDRAGAYRAEVTTVRLTGTPAR</sequence>
<keyword evidence="2" id="KW-0472">Membrane</keyword>
<evidence type="ECO:0008006" key="5">
    <source>
        <dbReference type="Google" id="ProtNLM"/>
    </source>
</evidence>
<evidence type="ECO:0000256" key="1">
    <source>
        <dbReference type="SAM" id="MobiDB-lite"/>
    </source>
</evidence>
<name>A0A4Q7NVL0_9ACTN</name>
<proteinExistence type="predicted"/>
<accession>A0A4Q7NVL0</accession>
<dbReference type="Proteomes" id="UP000293638">
    <property type="component" value="Unassembled WGS sequence"/>
</dbReference>
<reference evidence="3 4" key="1">
    <citation type="submission" date="2019-02" db="EMBL/GenBank/DDBJ databases">
        <title>Genomic Encyclopedia of Type Strains, Phase IV (KMG-IV): sequencing the most valuable type-strain genomes for metagenomic binning, comparative biology and taxonomic classification.</title>
        <authorList>
            <person name="Goeker M."/>
        </authorList>
    </citation>
    <scope>NUCLEOTIDE SEQUENCE [LARGE SCALE GENOMIC DNA]</scope>
    <source>
        <strain evidence="3 4">DSM 45622</strain>
    </source>
</reference>
<feature type="transmembrane region" description="Helical" evidence="2">
    <location>
        <begin position="249"/>
        <end position="270"/>
    </location>
</feature>
<keyword evidence="2" id="KW-1133">Transmembrane helix</keyword>
<evidence type="ECO:0000313" key="3">
    <source>
        <dbReference type="EMBL" id="RZS91215.1"/>
    </source>
</evidence>
<gene>
    <name evidence="3" type="ORF">EV189_0449</name>
</gene>
<keyword evidence="2" id="KW-0812">Transmembrane</keyword>
<dbReference type="Gene3D" id="1.10.510.10">
    <property type="entry name" value="Transferase(Phosphotransferase) domain 1"/>
    <property type="match status" value="1"/>
</dbReference>
<organism evidence="3 4">
    <name type="scientific">Motilibacter rhizosphaerae</name>
    <dbReference type="NCBI Taxonomy" id="598652"/>
    <lineage>
        <taxon>Bacteria</taxon>
        <taxon>Bacillati</taxon>
        <taxon>Actinomycetota</taxon>
        <taxon>Actinomycetes</taxon>
        <taxon>Motilibacterales</taxon>
        <taxon>Motilibacteraceae</taxon>
        <taxon>Motilibacter</taxon>
    </lineage>
</organism>
<keyword evidence="4" id="KW-1185">Reference proteome</keyword>
<dbReference type="AlphaFoldDB" id="A0A4Q7NVL0"/>
<comment type="caution">
    <text evidence="3">The sequence shown here is derived from an EMBL/GenBank/DDBJ whole genome shotgun (WGS) entry which is preliminary data.</text>
</comment>
<dbReference type="EMBL" id="SGXD01000001">
    <property type="protein sequence ID" value="RZS91215.1"/>
    <property type="molecule type" value="Genomic_DNA"/>
</dbReference>
<evidence type="ECO:0000313" key="4">
    <source>
        <dbReference type="Proteomes" id="UP000293638"/>
    </source>
</evidence>
<protein>
    <recommendedName>
        <fullName evidence="5">Serine/threonine protein kinase</fullName>
    </recommendedName>
</protein>